<keyword evidence="14" id="KW-1185">Reference proteome</keyword>
<evidence type="ECO:0000259" key="12">
    <source>
        <dbReference type="Pfam" id="PF03443"/>
    </source>
</evidence>
<evidence type="ECO:0000256" key="11">
    <source>
        <dbReference type="ARBA" id="ARBA00047174"/>
    </source>
</evidence>
<reference evidence="13 14" key="1">
    <citation type="journal article" date="2018" name="PLoS Genet.">
        <title>Repeat elements organise 3D genome structure and mediate transcription in the filamentous fungus Epichloe festucae.</title>
        <authorList>
            <person name="Winter D.J."/>
            <person name="Ganley A.R.D."/>
            <person name="Young C.A."/>
            <person name="Liachko I."/>
            <person name="Schardl C.L."/>
            <person name="Dupont P.Y."/>
            <person name="Berry D."/>
            <person name="Ram A."/>
            <person name="Scott B."/>
            <person name="Cox M.P."/>
        </authorList>
    </citation>
    <scope>NUCLEOTIDE SEQUENCE [LARGE SCALE GENOMIC DNA]</scope>
    <source>
        <strain evidence="13 14">Fl1</strain>
    </source>
</reference>
<evidence type="ECO:0000313" key="14">
    <source>
        <dbReference type="Proteomes" id="UP000594364"/>
    </source>
</evidence>
<evidence type="ECO:0000256" key="7">
    <source>
        <dbReference type="ARBA" id="ARBA00023277"/>
    </source>
</evidence>
<dbReference type="OrthoDB" id="5985073at2759"/>
<evidence type="ECO:0000256" key="3">
    <source>
        <dbReference type="ARBA" id="ARBA00022525"/>
    </source>
</evidence>
<evidence type="ECO:0000256" key="10">
    <source>
        <dbReference type="ARBA" id="ARBA00045077"/>
    </source>
</evidence>
<dbReference type="PANTHER" id="PTHR33353:SF32">
    <property type="entry name" value="ENDO-BETA-1,4-GLUCANASE D"/>
    <property type="match status" value="1"/>
</dbReference>
<dbReference type="Proteomes" id="UP000594364">
    <property type="component" value="Chromosome 1"/>
</dbReference>
<protein>
    <recommendedName>
        <fullName evidence="11">lytic cellulose monooxygenase (C4-dehydrogenating)</fullName>
        <ecNumber evidence="11">1.14.99.56</ecNumber>
    </recommendedName>
</protein>
<evidence type="ECO:0000256" key="5">
    <source>
        <dbReference type="ARBA" id="ARBA00023001"/>
    </source>
</evidence>
<dbReference type="InterPro" id="IPR049892">
    <property type="entry name" value="AA9"/>
</dbReference>
<keyword evidence="8" id="KW-0624">Polysaccharide degradation</keyword>
<comment type="cofactor">
    <cofactor evidence="1">
        <name>Cu(2+)</name>
        <dbReference type="ChEBI" id="CHEBI:29036"/>
    </cofactor>
</comment>
<evidence type="ECO:0000256" key="2">
    <source>
        <dbReference type="ARBA" id="ARBA00004613"/>
    </source>
</evidence>
<dbReference type="GO" id="GO:0030245">
    <property type="term" value="P:cellulose catabolic process"/>
    <property type="evidence" value="ECO:0007669"/>
    <property type="project" value="UniProtKB-KW"/>
</dbReference>
<evidence type="ECO:0000256" key="8">
    <source>
        <dbReference type="ARBA" id="ARBA00023326"/>
    </source>
</evidence>
<organism evidence="13 14">
    <name type="scientific">Epichloe festucae (strain Fl1)</name>
    <dbReference type="NCBI Taxonomy" id="877507"/>
    <lineage>
        <taxon>Eukaryota</taxon>
        <taxon>Fungi</taxon>
        <taxon>Dikarya</taxon>
        <taxon>Ascomycota</taxon>
        <taxon>Pezizomycotina</taxon>
        <taxon>Sordariomycetes</taxon>
        <taxon>Hypocreomycetidae</taxon>
        <taxon>Hypocreales</taxon>
        <taxon>Clavicipitaceae</taxon>
        <taxon>Epichloe</taxon>
    </lineage>
</organism>
<dbReference type="Pfam" id="PF03443">
    <property type="entry name" value="AA9"/>
    <property type="match status" value="1"/>
</dbReference>
<dbReference type="EMBL" id="CP031385">
    <property type="protein sequence ID" value="QPG95008.1"/>
    <property type="molecule type" value="Genomic_DNA"/>
</dbReference>
<evidence type="ECO:0000256" key="1">
    <source>
        <dbReference type="ARBA" id="ARBA00001973"/>
    </source>
</evidence>
<dbReference type="PANTHER" id="PTHR33353">
    <property type="entry name" value="PUTATIVE (AFU_ORTHOLOGUE AFUA_1G12560)-RELATED"/>
    <property type="match status" value="1"/>
</dbReference>
<evidence type="ECO:0000256" key="6">
    <source>
        <dbReference type="ARBA" id="ARBA00023157"/>
    </source>
</evidence>
<keyword evidence="6" id="KW-1015">Disulfide bond</keyword>
<keyword evidence="7" id="KW-0119">Carbohydrate metabolism</keyword>
<dbReference type="AlphaFoldDB" id="A0A7S9PT24"/>
<dbReference type="CDD" id="cd21175">
    <property type="entry name" value="LPMO_AA9"/>
    <property type="match status" value="1"/>
</dbReference>
<proteinExistence type="inferred from homology"/>
<keyword evidence="5" id="KW-0136">Cellulose degradation</keyword>
<accession>A0A7S9PT24</accession>
<sequence length="318" mass="34731">MACGRDGNKPVAFTCPAPHRATLTFELRLHPDERGKGVIDKSHKGPCAVYLKKVDDMQADNAASGPGWFKIWEDGYNNRTRKWCVDTLIEKNGLLSVKLPTGLPRGKYLARPEILALHNAAIGDAQFYTGCAQIYVEQGPDVALIVPEGKSVSIPGHVSASDAGLKYNLYRKNQAEYKIPGPGVFIPTGQVSGKPSASKVEGAVPEDCMVKNANWCAKPVPSISDEESCWASVKDCWAQGEKCWAGAPPSGNSGCKTWERYCEQIQRSCHSGARSGPPEMAEKPATVKLLVEIPQPWNDVFDLVQEGGIRRREPWRAV</sequence>
<dbReference type="Gene3D" id="2.70.50.70">
    <property type="match status" value="1"/>
</dbReference>
<evidence type="ECO:0000313" key="13">
    <source>
        <dbReference type="EMBL" id="QPG95008.1"/>
    </source>
</evidence>
<evidence type="ECO:0000256" key="9">
    <source>
        <dbReference type="ARBA" id="ARBA00044502"/>
    </source>
</evidence>
<comment type="similarity">
    <text evidence="9">Belongs to the polysaccharide monooxygenase AA9 family.</text>
</comment>
<dbReference type="InterPro" id="IPR005103">
    <property type="entry name" value="AA9_LPMO"/>
</dbReference>
<name>A0A7S9PT24_EPIFF</name>
<gene>
    <name evidence="13" type="ORF">C2857_007499</name>
</gene>
<dbReference type="EC" id="1.14.99.56" evidence="11"/>
<comment type="catalytic activity">
    <reaction evidence="10">
        <text>[(1-&gt;4)-beta-D-glucosyl]n+m + reduced acceptor + O2 = 4-dehydro-beta-D-glucosyl-[(1-&gt;4)-beta-D-glucosyl]n-1 + [(1-&gt;4)-beta-D-glucosyl]m + acceptor + H2O.</text>
        <dbReference type="EC" id="1.14.99.56"/>
    </reaction>
</comment>
<dbReference type="GO" id="GO:0005576">
    <property type="term" value="C:extracellular region"/>
    <property type="evidence" value="ECO:0007669"/>
    <property type="project" value="UniProtKB-SubCell"/>
</dbReference>
<keyword evidence="4" id="KW-0732">Signal</keyword>
<keyword evidence="3" id="KW-0964">Secreted</keyword>
<evidence type="ECO:0000256" key="4">
    <source>
        <dbReference type="ARBA" id="ARBA00022729"/>
    </source>
</evidence>
<feature type="domain" description="Auxiliary Activity family 9 catalytic" evidence="12">
    <location>
        <begin position="1"/>
        <end position="177"/>
    </location>
</feature>
<comment type="subcellular location">
    <subcellularLocation>
        <location evidence="2">Secreted</location>
    </subcellularLocation>
</comment>